<dbReference type="GO" id="GO:0006952">
    <property type="term" value="P:defense response"/>
    <property type="evidence" value="ECO:0007669"/>
    <property type="project" value="UniProtKB-KW"/>
</dbReference>
<dbReference type="KEGG" id="jre:118348950"/>
<reference evidence="6" key="1">
    <citation type="submission" date="2025-08" db="UniProtKB">
        <authorList>
            <consortium name="RefSeq"/>
        </authorList>
    </citation>
    <scope>IDENTIFICATION</scope>
    <source>
        <tissue evidence="6">Leaves</tissue>
    </source>
</reference>
<dbReference type="PANTHER" id="PTHR36766:SF30">
    <property type="entry name" value="TIR-NBS TYPE DISEASE RESISTANCE PROTEIN-RELATED"/>
    <property type="match status" value="1"/>
</dbReference>
<evidence type="ECO:0000259" key="4">
    <source>
        <dbReference type="Pfam" id="PF23598"/>
    </source>
</evidence>
<dbReference type="SUPFAM" id="SSF52540">
    <property type="entry name" value="P-loop containing nucleoside triphosphate hydrolases"/>
    <property type="match status" value="1"/>
</dbReference>
<organism evidence="5 6">
    <name type="scientific">Juglans regia</name>
    <name type="common">English walnut</name>
    <dbReference type="NCBI Taxonomy" id="51240"/>
    <lineage>
        <taxon>Eukaryota</taxon>
        <taxon>Viridiplantae</taxon>
        <taxon>Streptophyta</taxon>
        <taxon>Embryophyta</taxon>
        <taxon>Tracheophyta</taxon>
        <taxon>Spermatophyta</taxon>
        <taxon>Magnoliopsida</taxon>
        <taxon>eudicotyledons</taxon>
        <taxon>Gunneridae</taxon>
        <taxon>Pentapetalae</taxon>
        <taxon>rosids</taxon>
        <taxon>fabids</taxon>
        <taxon>Fagales</taxon>
        <taxon>Juglandaceae</taxon>
        <taxon>Juglans</taxon>
    </lineage>
</organism>
<dbReference type="InParanoid" id="A0A6P9EY13"/>
<accession>A0A6P9EY13</accession>
<name>A0A6P9EY13_JUGRE</name>
<dbReference type="Pfam" id="PF23598">
    <property type="entry name" value="LRR_14"/>
    <property type="match status" value="1"/>
</dbReference>
<keyword evidence="1" id="KW-0677">Repeat</keyword>
<evidence type="ECO:0000259" key="3">
    <source>
        <dbReference type="Pfam" id="PF00931"/>
    </source>
</evidence>
<dbReference type="InterPro" id="IPR002182">
    <property type="entry name" value="NB-ARC"/>
</dbReference>
<dbReference type="PANTHER" id="PTHR36766">
    <property type="entry name" value="PLANT BROAD-SPECTRUM MILDEW RESISTANCE PROTEIN RPW8"/>
    <property type="match status" value="1"/>
</dbReference>
<dbReference type="InterPro" id="IPR055414">
    <property type="entry name" value="LRR_R13L4/SHOC2-like"/>
</dbReference>
<evidence type="ECO:0000313" key="6">
    <source>
        <dbReference type="RefSeq" id="XP_035547447.1"/>
    </source>
</evidence>
<evidence type="ECO:0000256" key="2">
    <source>
        <dbReference type="ARBA" id="ARBA00022821"/>
    </source>
</evidence>
<feature type="domain" description="NB-ARC" evidence="3">
    <location>
        <begin position="195"/>
        <end position="279"/>
    </location>
</feature>
<protein>
    <submittedName>
        <fullName evidence="6">Probable disease resistance RPP8-like protein 4</fullName>
    </submittedName>
</protein>
<dbReference type="InterPro" id="IPR027417">
    <property type="entry name" value="P-loop_NTPase"/>
</dbReference>
<dbReference type="Pfam" id="PF00931">
    <property type="entry name" value="NB-ARC"/>
    <property type="match status" value="1"/>
</dbReference>
<dbReference type="Gene3D" id="3.80.10.10">
    <property type="entry name" value="Ribonuclease Inhibitor"/>
    <property type="match status" value="1"/>
</dbReference>
<dbReference type="Proteomes" id="UP000235220">
    <property type="component" value="Chromosome 7"/>
</dbReference>
<keyword evidence="5" id="KW-1185">Reference proteome</keyword>
<dbReference type="AlphaFoldDB" id="A0A6P9EY13"/>
<dbReference type="Gene3D" id="3.40.50.300">
    <property type="entry name" value="P-loop containing nucleotide triphosphate hydrolases"/>
    <property type="match status" value="1"/>
</dbReference>
<dbReference type="OrthoDB" id="611536at2759"/>
<proteinExistence type="predicted"/>
<dbReference type="RefSeq" id="XP_035547447.1">
    <property type="nucleotide sequence ID" value="XM_035691554.1"/>
</dbReference>
<dbReference type="InterPro" id="IPR032675">
    <property type="entry name" value="LRR_dom_sf"/>
</dbReference>
<feature type="domain" description="Disease resistance R13L4/SHOC-2-like LRR" evidence="4">
    <location>
        <begin position="419"/>
        <end position="515"/>
    </location>
</feature>
<dbReference type="GO" id="GO:0043531">
    <property type="term" value="F:ADP binding"/>
    <property type="evidence" value="ECO:0007669"/>
    <property type="project" value="InterPro"/>
</dbReference>
<evidence type="ECO:0000313" key="5">
    <source>
        <dbReference type="Proteomes" id="UP000235220"/>
    </source>
</evidence>
<gene>
    <name evidence="6" type="primary">LOC118348950</name>
</gene>
<keyword evidence="2" id="KW-0611">Plant defense</keyword>
<dbReference type="GeneID" id="118348950"/>
<sequence length="547" mass="62762">MKKHLIRDVEHQIQFIDLQLFVLDAFLKDLKNVKLETAMEKALVMEVKDFIAAKKNSLPSVFNFWIPRMILKRQIDRIDDGFRGLYEAKEKYGFKFVRRQQQSLPHQTKYHPDDTKAESDPSMEISRIEYLIQLIHRSVDVYRIEEIRQKPSSLIGLEEDEHALVSQLINEPYPVVSIVDYSDNALHDDVANQVPRTNWLEEVKVSLKEKKCLLVLDNISTKEAWNSVQAEFSKKEDGSKILLTTRDRKVASHASQNPTAHHLRLRTKEESWQLFIHKVQFPPDLPSEVEALPTAKKLVEICGGLPRAIDILVDKISGKGVTGPCYSPVAGSQPIPADGNETVDDVAEKKLLELIDLNIIRVVQKKINGKIKTCQLPGFLRERCLSKFARYSNLHSFLSFDFREGNKPGEDIGNFLRRTIASFQLLRVLDLELVFRQQLPDSIGNLIELRYLGLRWTYLETIPSSIGKLLNLHTLDVKHTCLRELEIRSCKRLEVPTGLNHLKSLLELTLTDMPENFAETIKEKRNDIFRSDVASFPVITIKKLASS</sequence>
<dbReference type="SUPFAM" id="SSF52058">
    <property type="entry name" value="L domain-like"/>
    <property type="match status" value="1"/>
</dbReference>
<dbReference type="PRINTS" id="PR00364">
    <property type="entry name" value="DISEASERSIST"/>
</dbReference>
<evidence type="ECO:0000256" key="1">
    <source>
        <dbReference type="ARBA" id="ARBA00022737"/>
    </source>
</evidence>